<evidence type="ECO:0000256" key="3">
    <source>
        <dbReference type="ARBA" id="ARBA00023315"/>
    </source>
</evidence>
<dbReference type="NCBIfam" id="TIGR03243">
    <property type="entry name" value="arg_catab_AOST"/>
    <property type="match status" value="1"/>
</dbReference>
<dbReference type="Gene3D" id="2.40.40.20">
    <property type="match status" value="1"/>
</dbReference>
<dbReference type="EC" id="2.3.1.109" evidence="4"/>
<keyword evidence="2 5" id="KW-0808">Transferase</keyword>
<dbReference type="InterPro" id="IPR017650">
    <property type="entry name" value="Arginine_N-succinylTrfase"/>
</dbReference>
<dbReference type="Gene3D" id="3.40.630.30">
    <property type="match status" value="1"/>
</dbReference>
<protein>
    <recommendedName>
        <fullName evidence="4">Arginine N-succinyltransferase</fullName>
        <ecNumber evidence="4">2.3.1.109</ecNumber>
    </recommendedName>
</protein>
<dbReference type="InterPro" id="IPR007041">
    <property type="entry name" value="Arg_succinylTrfase_AstA/AruG"/>
</dbReference>
<dbReference type="PANTHER" id="PTHR30420">
    <property type="entry name" value="N-SUCCINYLARGININE DIHYDROLASE"/>
    <property type="match status" value="1"/>
</dbReference>
<keyword evidence="3 5" id="KW-0012">Acyltransferase</keyword>
<evidence type="ECO:0000313" key="6">
    <source>
        <dbReference type="Proteomes" id="UP000662770"/>
    </source>
</evidence>
<proteinExistence type="predicted"/>
<dbReference type="SUPFAM" id="SSF55729">
    <property type="entry name" value="Acyl-CoA N-acyltransferases (Nat)"/>
    <property type="match status" value="1"/>
</dbReference>
<name>A0ABX7QSB0_9GAMM</name>
<dbReference type="InterPro" id="IPR016181">
    <property type="entry name" value="Acyl_CoA_acyltransferase"/>
</dbReference>
<sequence length="341" mass="38180">MLVIRPIRHSDFAALRTIAVESGHGFTSLPVNDELLAAKIARSEASFIKAIERPGHEGYLLVLEDTDTGEVVGTCGIEAAVGQQDAFYHYRLGTEVYYSSQIGVRNEVETLTLCHDYTGSAELCTLFLRPNYRRGFNGRLLSRVRFMLLAQFPERFGETVIAEMRGISDEQGNSPFYAWLQEHFLGIEFTQADYLSGLGQKSFMAEMMPRSPVYVCLLPEVAQRVIGEVHNNTRPALSMLQAEGFRWRNYIDIFDAGPTVECSRDDIRSVKESRLFTVNIADIAVNAEAPQYIVANTQLADFRATLTTLQLDEDRDTVTISHALAKALLLNDGQQMRVLAI</sequence>
<dbReference type="RefSeq" id="WP_207355551.1">
    <property type="nucleotide sequence ID" value="NZ_CP071503.1"/>
</dbReference>
<gene>
    <name evidence="5" type="primary">astA</name>
    <name evidence="5" type="ORF">JYB87_03600</name>
</gene>
<reference evidence="5 6" key="1">
    <citation type="submission" date="2021-03" db="EMBL/GenBank/DDBJ databases">
        <title>Novel species identification of genus Shewanella.</title>
        <authorList>
            <person name="Liu G."/>
            <person name="Zhang Q."/>
        </authorList>
    </citation>
    <scope>NUCLEOTIDE SEQUENCE [LARGE SCALE GENOMIC DNA]</scope>
    <source>
        <strain evidence="5 6">FJAT-51800</strain>
    </source>
</reference>
<dbReference type="Pfam" id="PF04958">
    <property type="entry name" value="AstA"/>
    <property type="match status" value="1"/>
</dbReference>
<dbReference type="NCBIfam" id="TIGR03244">
    <property type="entry name" value="arg_catab_AstA"/>
    <property type="match status" value="1"/>
</dbReference>
<evidence type="ECO:0000313" key="5">
    <source>
        <dbReference type="EMBL" id="QSX34347.1"/>
    </source>
</evidence>
<evidence type="ECO:0000256" key="1">
    <source>
        <dbReference type="ARBA" id="ARBA00022503"/>
    </source>
</evidence>
<dbReference type="GO" id="GO:0008791">
    <property type="term" value="F:arginine N-succinyltransferase activity"/>
    <property type="evidence" value="ECO:0007669"/>
    <property type="project" value="UniProtKB-EC"/>
</dbReference>
<keyword evidence="1" id="KW-0056">Arginine metabolism</keyword>
<dbReference type="PANTHER" id="PTHR30420:SF1">
    <property type="entry name" value="ARGININE N-SUCCINYLTRANSFERASE"/>
    <property type="match status" value="1"/>
</dbReference>
<accession>A0ABX7QSB0</accession>
<organism evidence="5 6">
    <name type="scientific">Shewanella avicenniae</name>
    <dbReference type="NCBI Taxonomy" id="2814294"/>
    <lineage>
        <taxon>Bacteria</taxon>
        <taxon>Pseudomonadati</taxon>
        <taxon>Pseudomonadota</taxon>
        <taxon>Gammaproteobacteria</taxon>
        <taxon>Alteromonadales</taxon>
        <taxon>Shewanellaceae</taxon>
        <taxon>Shewanella</taxon>
    </lineage>
</organism>
<dbReference type="EMBL" id="CP071503">
    <property type="protein sequence ID" value="QSX34347.1"/>
    <property type="molecule type" value="Genomic_DNA"/>
</dbReference>
<evidence type="ECO:0000256" key="2">
    <source>
        <dbReference type="ARBA" id="ARBA00022679"/>
    </source>
</evidence>
<dbReference type="Proteomes" id="UP000662770">
    <property type="component" value="Chromosome"/>
</dbReference>
<keyword evidence="6" id="KW-1185">Reference proteome</keyword>
<evidence type="ECO:0000256" key="4">
    <source>
        <dbReference type="NCBIfam" id="TIGR03244"/>
    </source>
</evidence>